<organism evidence="3 4">
    <name type="scientific">Photobacterium lipolyticum</name>
    <dbReference type="NCBI Taxonomy" id="266810"/>
    <lineage>
        <taxon>Bacteria</taxon>
        <taxon>Pseudomonadati</taxon>
        <taxon>Pseudomonadota</taxon>
        <taxon>Gammaproteobacteria</taxon>
        <taxon>Vibrionales</taxon>
        <taxon>Vibrionaceae</taxon>
        <taxon>Photobacterium</taxon>
    </lineage>
</organism>
<dbReference type="PROSITE" id="PS51832">
    <property type="entry name" value="HD_GYP"/>
    <property type="match status" value="1"/>
</dbReference>
<dbReference type="SMART" id="SM00471">
    <property type="entry name" value="HDc"/>
    <property type="match status" value="1"/>
</dbReference>
<comment type="caution">
    <text evidence="3">The sequence shown here is derived from an EMBL/GenBank/DDBJ whole genome shotgun (WGS) entry which is preliminary data.</text>
</comment>
<dbReference type="EMBL" id="PYMC01000009">
    <property type="protein sequence ID" value="PSW04395.1"/>
    <property type="molecule type" value="Genomic_DNA"/>
</dbReference>
<protein>
    <submittedName>
        <fullName evidence="3">HD family phosphohydrolase</fullName>
    </submittedName>
</protein>
<dbReference type="Pfam" id="PF13487">
    <property type="entry name" value="HD_5"/>
    <property type="match status" value="1"/>
</dbReference>
<reference evidence="3 4" key="1">
    <citation type="submission" date="2018-03" db="EMBL/GenBank/DDBJ databases">
        <title>Whole genome sequencing of Histamine producing bacteria.</title>
        <authorList>
            <person name="Butler K."/>
        </authorList>
    </citation>
    <scope>NUCLEOTIDE SEQUENCE [LARGE SCALE GENOMIC DNA]</scope>
    <source>
        <strain evidence="3 4">DSM 16190</strain>
    </source>
</reference>
<proteinExistence type="predicted"/>
<keyword evidence="3" id="KW-0378">Hydrolase</keyword>
<dbReference type="OrthoDB" id="9764808at2"/>
<keyword evidence="4" id="KW-1185">Reference proteome</keyword>
<dbReference type="InterPro" id="IPR021812">
    <property type="entry name" value="DUF3391"/>
</dbReference>
<sequence length="387" mass="43036">MLEKLPVSKIQIGMFVVDVEDKERRISVCNPGVVKHQKALENLRNKGVVWVWIDPTRFVEIGATPSASGESRPSPKSRKSTGFSGNVDQARHLIDESKSLLEKVLEDVYQGKSVDIEPIKDLADDIVNSIVHSPDAFQCVAALRNKDCYLLEHSLNVAFLLVNFGRFLGFEPAVLKDLAVGGVLHDIGKTQVQDEILHKPGKLTAEEFEHMKLHQVLSQPILERFPGLSRVSIDVSLMHHEKLDGSGYPNGLKDKSISLVGRMSSIADIYDALTATRCYKEAMSPAAAFKLMTGLVPHHLDPSLLKQFIRCVGFYPVGSLVKLSDGQVGLVWKSNDKEMTKPVVKCFYSLKFNRYRQVKYINLAKSELFIEGGLTPGKIGIDPTPFR</sequence>
<dbReference type="Proteomes" id="UP000240904">
    <property type="component" value="Unassembled WGS sequence"/>
</dbReference>
<dbReference type="SUPFAM" id="SSF109604">
    <property type="entry name" value="HD-domain/PDEase-like"/>
    <property type="match status" value="1"/>
</dbReference>
<dbReference type="AlphaFoldDB" id="A0A2T3MWN2"/>
<dbReference type="PANTHER" id="PTHR43155:SF2">
    <property type="entry name" value="CYCLIC DI-GMP PHOSPHODIESTERASE PA4108"/>
    <property type="match status" value="1"/>
</dbReference>
<dbReference type="GO" id="GO:0008081">
    <property type="term" value="F:phosphoric diester hydrolase activity"/>
    <property type="evidence" value="ECO:0007669"/>
    <property type="project" value="UniProtKB-ARBA"/>
</dbReference>
<dbReference type="InterPro" id="IPR037522">
    <property type="entry name" value="HD_GYP_dom"/>
</dbReference>
<dbReference type="InterPro" id="IPR003607">
    <property type="entry name" value="HD/PDEase_dom"/>
</dbReference>
<dbReference type="CDD" id="cd00077">
    <property type="entry name" value="HDc"/>
    <property type="match status" value="1"/>
</dbReference>
<dbReference type="PANTHER" id="PTHR43155">
    <property type="entry name" value="CYCLIC DI-GMP PHOSPHODIESTERASE PA4108-RELATED"/>
    <property type="match status" value="1"/>
</dbReference>
<dbReference type="Gene3D" id="1.10.3210.10">
    <property type="entry name" value="Hypothetical protein af1432"/>
    <property type="match status" value="1"/>
</dbReference>
<accession>A0A2T3MWN2</accession>
<evidence type="ECO:0000313" key="4">
    <source>
        <dbReference type="Proteomes" id="UP000240904"/>
    </source>
</evidence>
<name>A0A2T3MWN2_9GAMM</name>
<dbReference type="RefSeq" id="WP_107283924.1">
    <property type="nucleotide sequence ID" value="NZ_PYMC01000009.1"/>
</dbReference>
<evidence type="ECO:0000313" key="3">
    <source>
        <dbReference type="EMBL" id="PSW04395.1"/>
    </source>
</evidence>
<evidence type="ECO:0000259" key="2">
    <source>
        <dbReference type="PROSITE" id="PS51832"/>
    </source>
</evidence>
<feature type="domain" description="HD-GYP" evidence="2">
    <location>
        <begin position="128"/>
        <end position="324"/>
    </location>
</feature>
<dbReference type="Pfam" id="PF11871">
    <property type="entry name" value="DUF3391"/>
    <property type="match status" value="1"/>
</dbReference>
<evidence type="ECO:0000256" key="1">
    <source>
        <dbReference type="SAM" id="MobiDB-lite"/>
    </source>
</evidence>
<feature type="region of interest" description="Disordered" evidence="1">
    <location>
        <begin position="64"/>
        <end position="85"/>
    </location>
</feature>
<gene>
    <name evidence="3" type="ORF">C9I89_13815</name>
</gene>